<name>A0A2N3N851_9PEZI</name>
<feature type="transmembrane region" description="Helical" evidence="6">
    <location>
        <begin position="33"/>
        <end position="54"/>
    </location>
</feature>
<evidence type="ECO:0000259" key="7">
    <source>
        <dbReference type="Pfam" id="PF20684"/>
    </source>
</evidence>
<dbReference type="EMBL" id="NLAX01000095">
    <property type="protein sequence ID" value="PKS08629.1"/>
    <property type="molecule type" value="Genomic_DNA"/>
</dbReference>
<dbReference type="InterPro" id="IPR049326">
    <property type="entry name" value="Rhodopsin_dom_fungi"/>
</dbReference>
<evidence type="ECO:0000256" key="5">
    <source>
        <dbReference type="ARBA" id="ARBA00038359"/>
    </source>
</evidence>
<dbReference type="Proteomes" id="UP000233524">
    <property type="component" value="Unassembled WGS sequence"/>
</dbReference>
<dbReference type="AlphaFoldDB" id="A0A2N3N851"/>
<evidence type="ECO:0000256" key="1">
    <source>
        <dbReference type="ARBA" id="ARBA00004141"/>
    </source>
</evidence>
<keyword evidence="2 6" id="KW-0812">Transmembrane</keyword>
<evidence type="ECO:0000256" key="2">
    <source>
        <dbReference type="ARBA" id="ARBA00022692"/>
    </source>
</evidence>
<feature type="transmembrane region" description="Helical" evidence="6">
    <location>
        <begin position="75"/>
        <end position="95"/>
    </location>
</feature>
<feature type="transmembrane region" description="Helical" evidence="6">
    <location>
        <begin position="233"/>
        <end position="254"/>
    </location>
</feature>
<proteinExistence type="inferred from homology"/>
<gene>
    <name evidence="8" type="ORF">jhhlp_005016</name>
</gene>
<keyword evidence="4 6" id="KW-0472">Membrane</keyword>
<evidence type="ECO:0000313" key="8">
    <source>
        <dbReference type="EMBL" id="PKS08629.1"/>
    </source>
</evidence>
<feature type="transmembrane region" description="Helical" evidence="6">
    <location>
        <begin position="151"/>
        <end position="172"/>
    </location>
</feature>
<dbReference type="PANTHER" id="PTHR33048:SF42">
    <property type="entry name" value="INTEGRAL MEMBRANE PROTEIN"/>
    <property type="match status" value="1"/>
</dbReference>
<dbReference type="GO" id="GO:0016020">
    <property type="term" value="C:membrane"/>
    <property type="evidence" value="ECO:0007669"/>
    <property type="project" value="UniProtKB-SubCell"/>
</dbReference>
<keyword evidence="3 6" id="KW-1133">Transmembrane helix</keyword>
<feature type="transmembrane region" description="Helical" evidence="6">
    <location>
        <begin position="201"/>
        <end position="221"/>
    </location>
</feature>
<feature type="transmembrane region" description="Helical" evidence="6">
    <location>
        <begin position="274"/>
        <end position="294"/>
    </location>
</feature>
<sequence length="367" mass="40546">MASTTVPDAVASTTVAAPAATTTAYEDLPHNDLIVTFNAVIWVLAGLSGFFLFMRVYCKITRQRGLWWDDYLMGASWITIVISCIFGSISTTMGFGKHSWDIDMTSSEWPKTLFVMNMTGFWSIWAAAWSKTSFAITLLRLASAASAKIKWIIWFWVITVNVGLTLAAIFMWTQCNPPRKVWDSSVEGTCWDGNVVVAYNSWISVWSGLADIVLALIPWWVISRQSMNFKEQIGLLICMSLGVFAGLTSIVKVITMRAITSNDLINTPPLNILGIAEGAVCIVAASIPVLRALLSSPNMTKARSQGGYLHGTGNRTNISQARHDPHEIISDVDSDKIKLTRLVQVTSEIKDPESASRMGSRHKDNEW</sequence>
<dbReference type="PANTHER" id="PTHR33048">
    <property type="entry name" value="PTH11-LIKE INTEGRAL MEMBRANE PROTEIN (AFU_ORTHOLOGUE AFUA_5G11245)"/>
    <property type="match status" value="1"/>
</dbReference>
<comment type="caution">
    <text evidence="8">The sequence shown here is derived from an EMBL/GenBank/DDBJ whole genome shotgun (WGS) entry which is preliminary data.</text>
</comment>
<comment type="similarity">
    <text evidence="5">Belongs to the SAT4 family.</text>
</comment>
<organism evidence="8 9">
    <name type="scientific">Lomentospora prolificans</name>
    <dbReference type="NCBI Taxonomy" id="41688"/>
    <lineage>
        <taxon>Eukaryota</taxon>
        <taxon>Fungi</taxon>
        <taxon>Dikarya</taxon>
        <taxon>Ascomycota</taxon>
        <taxon>Pezizomycotina</taxon>
        <taxon>Sordariomycetes</taxon>
        <taxon>Hypocreomycetidae</taxon>
        <taxon>Microascales</taxon>
        <taxon>Microascaceae</taxon>
        <taxon>Lomentospora</taxon>
    </lineage>
</organism>
<feature type="transmembrane region" description="Helical" evidence="6">
    <location>
        <begin position="115"/>
        <end position="139"/>
    </location>
</feature>
<comment type="subcellular location">
    <subcellularLocation>
        <location evidence="1">Membrane</location>
        <topology evidence="1">Multi-pass membrane protein</topology>
    </subcellularLocation>
</comment>
<evidence type="ECO:0000256" key="6">
    <source>
        <dbReference type="SAM" id="Phobius"/>
    </source>
</evidence>
<reference evidence="8 9" key="1">
    <citation type="journal article" date="2017" name="G3 (Bethesda)">
        <title>First Draft Genome Sequence of the Pathogenic Fungus Lomentospora prolificans (Formerly Scedosporium prolificans).</title>
        <authorList>
            <person name="Luo R."/>
            <person name="Zimin A."/>
            <person name="Workman R."/>
            <person name="Fan Y."/>
            <person name="Pertea G."/>
            <person name="Grossman N."/>
            <person name="Wear M.P."/>
            <person name="Jia B."/>
            <person name="Miller H."/>
            <person name="Casadevall A."/>
            <person name="Timp W."/>
            <person name="Zhang S.X."/>
            <person name="Salzberg S.L."/>
        </authorList>
    </citation>
    <scope>NUCLEOTIDE SEQUENCE [LARGE SCALE GENOMIC DNA]</scope>
    <source>
        <strain evidence="8 9">JHH-5317</strain>
    </source>
</reference>
<accession>A0A2N3N851</accession>
<keyword evidence="9" id="KW-1185">Reference proteome</keyword>
<dbReference type="InterPro" id="IPR052337">
    <property type="entry name" value="SAT4-like"/>
</dbReference>
<dbReference type="VEuPathDB" id="FungiDB:jhhlp_005016"/>
<evidence type="ECO:0000256" key="3">
    <source>
        <dbReference type="ARBA" id="ARBA00022989"/>
    </source>
</evidence>
<dbReference type="OrthoDB" id="5417887at2759"/>
<dbReference type="Pfam" id="PF20684">
    <property type="entry name" value="Fung_rhodopsin"/>
    <property type="match status" value="1"/>
</dbReference>
<dbReference type="STRING" id="41688.A0A2N3N851"/>
<feature type="domain" description="Rhodopsin" evidence="7">
    <location>
        <begin position="54"/>
        <end position="295"/>
    </location>
</feature>
<evidence type="ECO:0000256" key="4">
    <source>
        <dbReference type="ARBA" id="ARBA00023136"/>
    </source>
</evidence>
<dbReference type="InParanoid" id="A0A2N3N851"/>
<protein>
    <recommendedName>
        <fullName evidence="7">Rhodopsin domain-containing protein</fullName>
    </recommendedName>
</protein>
<evidence type="ECO:0000313" key="9">
    <source>
        <dbReference type="Proteomes" id="UP000233524"/>
    </source>
</evidence>